<dbReference type="eggNOG" id="COG0463">
    <property type="taxonomic scope" value="Bacteria"/>
</dbReference>
<dbReference type="InterPro" id="IPR008166">
    <property type="entry name" value="Glyco_transf_92"/>
</dbReference>
<proteinExistence type="predicted"/>
<dbReference type="InterPro" id="IPR029044">
    <property type="entry name" value="Nucleotide-diphossugar_trans"/>
</dbReference>
<dbReference type="EMBL" id="AP009385">
    <property type="protein sequence ID" value="BAG42595.1"/>
    <property type="molecule type" value="Genomic_DNA"/>
</dbReference>
<dbReference type="PANTHER" id="PTHR21461:SF69">
    <property type="entry name" value="GLYCOSYLTRANSFERASE FAMILY 92 PROTEIN"/>
    <property type="match status" value="1"/>
</dbReference>
<dbReference type="KEGG" id="bmj:BMULJ_00631"/>
<name>A0A0H3KCG8_BURM1</name>
<dbReference type="SUPFAM" id="SSF53448">
    <property type="entry name" value="Nucleotide-diphospho-sugar transferases"/>
    <property type="match status" value="1"/>
</dbReference>
<comment type="subcellular location">
    <subcellularLocation>
        <location evidence="1">Membrane</location>
        <topology evidence="1">Single-pass membrane protein</topology>
    </subcellularLocation>
</comment>
<keyword evidence="8" id="KW-1185">Reference proteome</keyword>
<dbReference type="AlphaFoldDB" id="A0A0H3KCG8"/>
<evidence type="ECO:0000256" key="3">
    <source>
        <dbReference type="ARBA" id="ARBA00022679"/>
    </source>
</evidence>
<dbReference type="PANTHER" id="PTHR21461">
    <property type="entry name" value="GLYCOSYLTRANSFERASE FAMILY 92 PROTEIN"/>
    <property type="match status" value="1"/>
</dbReference>
<dbReference type="GO" id="GO:0016757">
    <property type="term" value="F:glycosyltransferase activity"/>
    <property type="evidence" value="ECO:0007669"/>
    <property type="project" value="UniProtKB-KW"/>
</dbReference>
<evidence type="ECO:0000256" key="1">
    <source>
        <dbReference type="ARBA" id="ARBA00004167"/>
    </source>
</evidence>
<reference evidence="7 8" key="1">
    <citation type="submission" date="2007-04" db="EMBL/GenBank/DDBJ databases">
        <title>Complete genome sequence of Burkholderia multivorans ATCC 17616.</title>
        <authorList>
            <person name="Ohtsubo Y."/>
            <person name="Yamashita A."/>
            <person name="Kurokawa K."/>
            <person name="Takami H."/>
            <person name="Yuhara S."/>
            <person name="Nishiyama E."/>
            <person name="Endo R."/>
            <person name="Miyazaki R."/>
            <person name="Ono A."/>
            <person name="Yano K."/>
            <person name="Ito M."/>
            <person name="Sota M."/>
            <person name="Yuji N."/>
            <person name="Hattori M."/>
            <person name="Tsuda M."/>
        </authorList>
    </citation>
    <scope>NUCLEOTIDE SEQUENCE [LARGE SCALE GENOMIC DNA]</scope>
    <source>
        <strain evidence="8">ATCC 17616 / 249</strain>
    </source>
</reference>
<evidence type="ECO:0000256" key="2">
    <source>
        <dbReference type="ARBA" id="ARBA00022676"/>
    </source>
</evidence>
<evidence type="ECO:0000256" key="4">
    <source>
        <dbReference type="ARBA" id="ARBA00022692"/>
    </source>
</evidence>
<keyword evidence="2" id="KW-0328">Glycosyltransferase</keyword>
<gene>
    <name evidence="7" type="ordered locus">BMULJ_00631</name>
</gene>
<evidence type="ECO:0000256" key="6">
    <source>
        <dbReference type="ARBA" id="ARBA00023136"/>
    </source>
</evidence>
<dbReference type="STRING" id="395019.BMULJ_00631"/>
<dbReference type="Pfam" id="PF01697">
    <property type="entry name" value="Glyco_transf_92"/>
    <property type="match status" value="1"/>
</dbReference>
<keyword evidence="4" id="KW-0812">Transmembrane</keyword>
<accession>A0A0H3KCG8</accession>
<evidence type="ECO:0000256" key="5">
    <source>
        <dbReference type="ARBA" id="ARBA00022989"/>
    </source>
</evidence>
<keyword evidence="5" id="KW-1133">Transmembrane helix</keyword>
<protein>
    <submittedName>
        <fullName evidence="7">Glycosyltransferase</fullName>
    </submittedName>
</protein>
<keyword evidence="6" id="KW-0472">Membrane</keyword>
<dbReference type="Proteomes" id="UP000008815">
    <property type="component" value="Chromosome 1"/>
</dbReference>
<organism evidence="7 8">
    <name type="scientific">Burkholderia multivorans (strain ATCC 17616 / 249)</name>
    <dbReference type="NCBI Taxonomy" id="395019"/>
    <lineage>
        <taxon>Bacteria</taxon>
        <taxon>Pseudomonadati</taxon>
        <taxon>Pseudomonadota</taxon>
        <taxon>Betaproteobacteria</taxon>
        <taxon>Burkholderiales</taxon>
        <taxon>Burkholderiaceae</taxon>
        <taxon>Burkholderia</taxon>
        <taxon>Burkholderia cepacia complex</taxon>
    </lineage>
</organism>
<dbReference type="HOGENOM" id="CLU_035905_0_0_4"/>
<dbReference type="KEGG" id="bmu:Bmul_2606"/>
<evidence type="ECO:0000313" key="8">
    <source>
        <dbReference type="Proteomes" id="UP000008815"/>
    </source>
</evidence>
<dbReference type="GO" id="GO:0005737">
    <property type="term" value="C:cytoplasm"/>
    <property type="evidence" value="ECO:0007669"/>
    <property type="project" value="TreeGrafter"/>
</dbReference>
<dbReference type="GO" id="GO:0016020">
    <property type="term" value="C:membrane"/>
    <property type="evidence" value="ECO:0007669"/>
    <property type="project" value="UniProtKB-SubCell"/>
</dbReference>
<sequence length="328" mass="37361">MVSARLNFIKFMERSAADGLKIGVAAIFKNECEFILEWIAYHRVIGVDYFIISDNESTDGSRELLAKLEKIGLVKLIEFPNPPGLRPQLPAYSTMLTECPETIDVLAFIDADEFMFPLDGEDSVRPFFEHIFSDTEVSALALNWAIYGSSGHVFSRDGLVIDRFTKMAEMNFGVNNHYKSVVRPSRVEYFENPHHAKLKGGRYVDARGTDVVYHEKYGHGLSNDVVWKGVRINHYAVKSLEEFLVGKSRKGSASRELRVKHEAYFRRHDKNDVEFLVPKALREKIIVEIAEIQERLQSVVDEANSRDQTGEREGFWGKLIGLIGRNGQ</sequence>
<keyword evidence="3" id="KW-0808">Transferase</keyword>
<evidence type="ECO:0000313" key="7">
    <source>
        <dbReference type="EMBL" id="BAG42595.1"/>
    </source>
</evidence>